<dbReference type="InterPro" id="IPR021074">
    <property type="entry name" value="Formate_DH_dsu"/>
</dbReference>
<dbReference type="OrthoDB" id="8527650at2"/>
<organism evidence="1 2">
    <name type="scientific">Methylophilales bacterium MBRS-H7</name>
    <dbReference type="NCBI Taxonomy" id="1623450"/>
    <lineage>
        <taxon>Bacteria</taxon>
        <taxon>Pseudomonadati</taxon>
        <taxon>Pseudomonadota</taxon>
        <taxon>Betaproteobacteria</taxon>
        <taxon>Nitrosomonadales</taxon>
        <taxon>OM43 clade</taxon>
    </lineage>
</organism>
<reference evidence="1 2" key="1">
    <citation type="submission" date="2015-03" db="EMBL/GenBank/DDBJ databases">
        <title>Comparative analysis of the OM43 clade including a novel species from Red Sea uncovers genomic and metabolic diversity among marine methylotrophs.</title>
        <authorList>
            <person name="Jimenez-Infante F."/>
            <person name="Ngugi D.K."/>
            <person name="Vinu M."/>
            <person name="Alam I."/>
            <person name="Kamau A."/>
            <person name="Blom J."/>
            <person name="Bajic V.B."/>
            <person name="Stingl U."/>
        </authorList>
    </citation>
    <scope>NUCLEOTIDE SEQUENCE [LARGE SCALE GENOMIC DNA]</scope>
    <source>
        <strain evidence="1 2">MBRSH7</strain>
    </source>
</reference>
<keyword evidence="2" id="KW-1185">Reference proteome</keyword>
<gene>
    <name evidence="1" type="ORF">VI33_04685</name>
</gene>
<evidence type="ECO:0000313" key="1">
    <source>
        <dbReference type="EMBL" id="AKO66010.1"/>
    </source>
</evidence>
<protein>
    <submittedName>
        <fullName evidence="1">Formate dehydrogenase</fullName>
    </submittedName>
</protein>
<proteinExistence type="predicted"/>
<dbReference type="Proteomes" id="UP000066549">
    <property type="component" value="Chromosome"/>
</dbReference>
<dbReference type="Pfam" id="PF11390">
    <property type="entry name" value="FdsD"/>
    <property type="match status" value="1"/>
</dbReference>
<name>A0A0H4J1T5_9PROT</name>
<accession>A0A0H4J1T5</accession>
<sequence length="69" mass="7823">MEDQHIVNMANQIASFFEAYPDQAEAIDGVSGHLKKFWSPKMRVKLKEIADQGKIDNIHQLVLDAIKSI</sequence>
<dbReference type="AlphaFoldDB" id="A0A0H4J1T5"/>
<dbReference type="EMBL" id="CP011002">
    <property type="protein sequence ID" value="AKO66010.1"/>
    <property type="molecule type" value="Genomic_DNA"/>
</dbReference>
<evidence type="ECO:0000313" key="2">
    <source>
        <dbReference type="Proteomes" id="UP000066549"/>
    </source>
</evidence>